<accession>A0A8D0D452</accession>
<evidence type="ECO:0000313" key="2">
    <source>
        <dbReference type="Proteomes" id="UP000694568"/>
    </source>
</evidence>
<protein>
    <recommendedName>
        <fullName evidence="3">Protein kinase domain-containing protein</fullName>
    </recommendedName>
</protein>
<reference evidence="1" key="2">
    <citation type="submission" date="2025-09" db="UniProtKB">
        <authorList>
            <consortium name="Ensembl"/>
        </authorList>
    </citation>
    <scope>IDENTIFICATION</scope>
</reference>
<keyword evidence="2" id="KW-1185">Reference proteome</keyword>
<reference evidence="1" key="1">
    <citation type="submission" date="2025-08" db="UniProtKB">
        <authorList>
            <consortium name="Ensembl"/>
        </authorList>
    </citation>
    <scope>IDENTIFICATION</scope>
</reference>
<dbReference type="Ensembl" id="ENSSLUT00000033035.1">
    <property type="protein sequence ID" value="ENSSLUP00000032013.1"/>
    <property type="gene ID" value="ENSSLUG00000014296.1"/>
</dbReference>
<name>A0A8D0D452_SANLU</name>
<dbReference type="Proteomes" id="UP000694568">
    <property type="component" value="Unplaced"/>
</dbReference>
<dbReference type="InterPro" id="IPR011009">
    <property type="entry name" value="Kinase-like_dom_sf"/>
</dbReference>
<evidence type="ECO:0008006" key="3">
    <source>
        <dbReference type="Google" id="ProtNLM"/>
    </source>
</evidence>
<dbReference type="SUPFAM" id="SSF56112">
    <property type="entry name" value="Protein kinase-like (PK-like)"/>
    <property type="match status" value="1"/>
</dbReference>
<sequence length="68" mass="7923">MILPYIYDIYFSFSRYEFLQDLGEGSFGKVVKCWNKDTKQTVAPIDFGLAMPRSEARQGMTLQTLCFR</sequence>
<dbReference type="Gene3D" id="3.30.200.20">
    <property type="entry name" value="Phosphorylase Kinase, domain 1"/>
    <property type="match status" value="1"/>
</dbReference>
<proteinExistence type="predicted"/>
<evidence type="ECO:0000313" key="1">
    <source>
        <dbReference type="Ensembl" id="ENSSLUP00000032013.1"/>
    </source>
</evidence>
<dbReference type="AlphaFoldDB" id="A0A8D0D452"/>
<organism evidence="1 2">
    <name type="scientific">Sander lucioperca</name>
    <name type="common">Pike-perch</name>
    <name type="synonym">Perca lucioperca</name>
    <dbReference type="NCBI Taxonomy" id="283035"/>
    <lineage>
        <taxon>Eukaryota</taxon>
        <taxon>Metazoa</taxon>
        <taxon>Chordata</taxon>
        <taxon>Craniata</taxon>
        <taxon>Vertebrata</taxon>
        <taxon>Euteleostomi</taxon>
        <taxon>Actinopterygii</taxon>
        <taxon>Neopterygii</taxon>
        <taxon>Teleostei</taxon>
        <taxon>Neoteleostei</taxon>
        <taxon>Acanthomorphata</taxon>
        <taxon>Eupercaria</taxon>
        <taxon>Perciformes</taxon>
        <taxon>Percoidei</taxon>
        <taxon>Percidae</taxon>
        <taxon>Luciopercinae</taxon>
        <taxon>Sander</taxon>
    </lineage>
</organism>